<evidence type="ECO:0000313" key="2">
    <source>
        <dbReference type="Proteomes" id="UP000053232"/>
    </source>
</evidence>
<dbReference type="AlphaFoldDB" id="A0A073HZS2"/>
<keyword evidence="2" id="KW-1185">Reference proteome</keyword>
<name>A0A073HZS2_9SPIT</name>
<organism evidence="1 2">
    <name type="scientific">Oxytricha trifallax</name>
    <dbReference type="NCBI Taxonomy" id="1172189"/>
    <lineage>
        <taxon>Eukaryota</taxon>
        <taxon>Sar</taxon>
        <taxon>Alveolata</taxon>
        <taxon>Ciliophora</taxon>
        <taxon>Intramacronucleata</taxon>
        <taxon>Spirotrichea</taxon>
        <taxon>Stichotrichia</taxon>
        <taxon>Sporadotrichida</taxon>
        <taxon>Oxytrichidae</taxon>
        <taxon>Oxytrichinae</taxon>
        <taxon>Oxytricha</taxon>
    </lineage>
</organism>
<dbReference type="EMBL" id="ARYC01005822">
    <property type="protein sequence ID" value="KEJ82716.1"/>
    <property type="molecule type" value="Genomic_DNA"/>
</dbReference>
<protein>
    <submittedName>
        <fullName evidence="1">Uncharacterized protein</fullName>
    </submittedName>
</protein>
<sequence>MFLCNDQITGRGYVYVLKDTVQFAVRMLRKTVRPSGQWSQQQSMQSVLLTTEHKKRFSPGVTLKPGFKWVT</sequence>
<evidence type="ECO:0000313" key="1">
    <source>
        <dbReference type="EMBL" id="KEJ82716.1"/>
    </source>
</evidence>
<reference evidence="2" key="1">
    <citation type="journal article" date="2014" name="Cell">
        <title>The Architecture of a Scrambled Genome Reveals Massive Levels of Genomic Rearrangement during Development.</title>
        <authorList>
            <person name="Chen X."/>
            <person name="Bracht J.R."/>
            <person name="Goldman A.D."/>
            <person name="Dolzhenko E."/>
            <person name="Clay D.M."/>
            <person name="Swart E.C."/>
            <person name="Perlman D.H."/>
            <person name="Doak T.G."/>
            <person name="Stuart A."/>
            <person name="Amemiya C.T."/>
            <person name="Sebra R.P."/>
            <person name="Landweber L.F."/>
        </authorList>
    </citation>
    <scope>NUCLEOTIDE SEQUENCE [LARGE SCALE GENOMIC DNA]</scope>
    <source>
        <strain evidence="2">JRB310</strain>
    </source>
</reference>
<proteinExistence type="predicted"/>
<dbReference type="Proteomes" id="UP000053232">
    <property type="component" value="Unassembled WGS sequence"/>
</dbReference>
<comment type="caution">
    <text evidence="1">The sequence shown here is derived from an EMBL/GenBank/DDBJ whole genome shotgun (WGS) entry which is preliminary data.</text>
</comment>
<accession>A0A073HZS2</accession>
<gene>
    <name evidence="1" type="ORF">OXYTRIMIC_779</name>
</gene>